<dbReference type="Proteomes" id="UP001150531">
    <property type="component" value="Unassembled WGS sequence"/>
</dbReference>
<accession>A0ABT5PPN0</accession>
<reference evidence="2" key="1">
    <citation type="submission" date="2022-05" db="EMBL/GenBank/DDBJ databases">
        <title>Novel Pseudomonas spp. Isolated from a Rainbow Trout Aquaculture Facility.</title>
        <authorList>
            <person name="Testerman T."/>
            <person name="Graf J."/>
        </authorList>
    </citation>
    <scope>NUCLEOTIDE SEQUENCE</scope>
    <source>
        <strain evidence="2">ID386</strain>
    </source>
</reference>
<name>A0ABT5PPN0_9PSED</name>
<dbReference type="EMBL" id="JAMDGS010000009">
    <property type="protein sequence ID" value="MDD1125491.1"/>
    <property type="molecule type" value="Genomic_DNA"/>
</dbReference>
<evidence type="ECO:0000313" key="2">
    <source>
        <dbReference type="EMBL" id="MDD1125491.1"/>
    </source>
</evidence>
<dbReference type="RefSeq" id="WP_273900131.1">
    <property type="nucleotide sequence ID" value="NZ_JAMDGS010000009.1"/>
</dbReference>
<evidence type="ECO:0000256" key="1">
    <source>
        <dbReference type="SAM" id="MobiDB-lite"/>
    </source>
</evidence>
<feature type="compositionally biased region" description="Basic and acidic residues" evidence="1">
    <location>
        <begin position="416"/>
        <end position="430"/>
    </location>
</feature>
<evidence type="ECO:0000313" key="3">
    <source>
        <dbReference type="Proteomes" id="UP001150531"/>
    </source>
</evidence>
<proteinExistence type="predicted"/>
<protein>
    <submittedName>
        <fullName evidence="2">Vps62-related protein</fullName>
    </submittedName>
</protein>
<dbReference type="PANTHER" id="PTHR48219">
    <property type="entry name" value="VACUOLAR PROTEIN SORTING-ASSOCIATED PROTEIN 62-RELATED"/>
    <property type="match status" value="1"/>
</dbReference>
<feature type="region of interest" description="Disordered" evidence="1">
    <location>
        <begin position="412"/>
        <end position="463"/>
    </location>
</feature>
<dbReference type="PANTHER" id="PTHR48219:SF2">
    <property type="entry name" value="VACUOLAR PROTEIN SORTING-ASSOCIATED PROTEIN 62"/>
    <property type="match status" value="1"/>
</dbReference>
<keyword evidence="3" id="KW-1185">Reference proteome</keyword>
<feature type="compositionally biased region" description="Polar residues" evidence="1">
    <location>
        <begin position="444"/>
        <end position="463"/>
    </location>
</feature>
<dbReference type="Pfam" id="PF06101">
    <property type="entry name" value="Vps62"/>
    <property type="match status" value="1"/>
</dbReference>
<sequence length="463" mass="50309">MNTQINLKSPIRQMEPIAVENLLIHFTTEFHRIWDNTGSKSKPGSFWRPTPAPDLLPGYFPLGDLAVSGRHNVNEQQVMAVVREGDPQHTDAGKGPALSRPEAYQRVWSDAGSGANGDCSIWQPVPPQGYVALGMVCSNDNTQPSFNAVRCVRADLVVAASAASLIWSDQGSGAARDFSTWSVTPPIASAGEIYFAPGTFIGTKGYGKPVSPGTAYALRMPIPIQVQTPPALPELSGHDASAALPPARITQVVRLPWFAVNDPALTSLAQLRTSPFYQMERTDRYVLVGEGKNNTDVNRAFRWKAHRTQSSGMIRRFTRNTGIDIGVQWQSVTPASAVICSARLGDSFCNSDSDTDEWVNSLDAEVIALVGPNRFAAVYLMQSDYRVLREDGSQVEGHLSFTDMDSLHLTDCPVEPEPKTVSDTESEKQTPAEPVKPEQLPAAQPQSEPQLPTESMPLTGTVP</sequence>
<dbReference type="InterPro" id="IPR009291">
    <property type="entry name" value="Vps62"/>
</dbReference>
<comment type="caution">
    <text evidence="2">The sequence shown here is derived from an EMBL/GenBank/DDBJ whole genome shotgun (WGS) entry which is preliminary data.</text>
</comment>
<gene>
    <name evidence="2" type="ORF">M5G18_12920</name>
</gene>
<organism evidence="2 3">
    <name type="scientific">Pseudomonas aphyarum</name>
    <dbReference type="NCBI Taxonomy" id="2942629"/>
    <lineage>
        <taxon>Bacteria</taxon>
        <taxon>Pseudomonadati</taxon>
        <taxon>Pseudomonadota</taxon>
        <taxon>Gammaproteobacteria</taxon>
        <taxon>Pseudomonadales</taxon>
        <taxon>Pseudomonadaceae</taxon>
        <taxon>Pseudomonas</taxon>
    </lineage>
</organism>